<dbReference type="SUPFAM" id="SSF101576">
    <property type="entry name" value="Supernatant protein factor (SPF), C-terminal domain"/>
    <property type="match status" value="2"/>
</dbReference>
<comment type="subcellular location">
    <subcellularLocation>
        <location evidence="7">Endomembrane system</location>
        <topology evidence="7">Single-pass membrane protein</topology>
    </subcellularLocation>
    <subcellularLocation>
        <location evidence="1">Membrane</location>
        <topology evidence="1">Single-pass type I membrane protein</topology>
    </subcellularLocation>
</comment>
<feature type="transmembrane region" description="Helical" evidence="8">
    <location>
        <begin position="262"/>
        <end position="284"/>
    </location>
</feature>
<feature type="domain" description="GOLD" evidence="9">
    <location>
        <begin position="72"/>
        <end position="157"/>
    </location>
</feature>
<dbReference type="GO" id="GO:0012505">
    <property type="term" value="C:endomembrane system"/>
    <property type="evidence" value="ECO:0007669"/>
    <property type="project" value="UniProtKB-SubCell"/>
</dbReference>
<evidence type="ECO:0000256" key="8">
    <source>
        <dbReference type="SAM" id="Phobius"/>
    </source>
</evidence>
<name>A0A915PWK8_9BILA</name>
<keyword evidence="10" id="KW-1185">Reference proteome</keyword>
<evidence type="ECO:0000259" key="9">
    <source>
        <dbReference type="PROSITE" id="PS50866"/>
    </source>
</evidence>
<organism evidence="10 11">
    <name type="scientific">Setaria digitata</name>
    <dbReference type="NCBI Taxonomy" id="48799"/>
    <lineage>
        <taxon>Eukaryota</taxon>
        <taxon>Metazoa</taxon>
        <taxon>Ecdysozoa</taxon>
        <taxon>Nematoda</taxon>
        <taxon>Chromadorea</taxon>
        <taxon>Rhabditida</taxon>
        <taxon>Spirurina</taxon>
        <taxon>Spiruromorpha</taxon>
        <taxon>Filarioidea</taxon>
        <taxon>Setariidae</taxon>
        <taxon>Setaria</taxon>
    </lineage>
</organism>
<comment type="similarity">
    <text evidence="2">Belongs to the EMP24/GP25L family.</text>
</comment>
<evidence type="ECO:0000256" key="3">
    <source>
        <dbReference type="ARBA" id="ARBA00022692"/>
    </source>
</evidence>
<dbReference type="GO" id="GO:0016020">
    <property type="term" value="C:membrane"/>
    <property type="evidence" value="ECO:0007669"/>
    <property type="project" value="UniProtKB-SubCell"/>
</dbReference>
<dbReference type="AlphaFoldDB" id="A0A915PWK8"/>
<evidence type="ECO:0000313" key="10">
    <source>
        <dbReference type="Proteomes" id="UP000887581"/>
    </source>
</evidence>
<evidence type="ECO:0000256" key="4">
    <source>
        <dbReference type="ARBA" id="ARBA00022729"/>
    </source>
</evidence>
<reference evidence="11" key="1">
    <citation type="submission" date="2022-11" db="UniProtKB">
        <authorList>
            <consortium name="WormBaseParasite"/>
        </authorList>
    </citation>
    <scope>IDENTIFICATION</scope>
</reference>
<dbReference type="SMART" id="SM01190">
    <property type="entry name" value="EMP24_GP25L"/>
    <property type="match status" value="2"/>
</dbReference>
<keyword evidence="3 8" id="KW-0812">Transmembrane</keyword>
<dbReference type="PANTHER" id="PTHR22811">
    <property type="entry name" value="TRANSMEMBRANE EMP24 DOMAIN-CONTAINING PROTEIN"/>
    <property type="match status" value="1"/>
</dbReference>
<evidence type="ECO:0000256" key="5">
    <source>
        <dbReference type="ARBA" id="ARBA00022989"/>
    </source>
</evidence>
<feature type="domain" description="GOLD" evidence="9">
    <location>
        <begin position="298"/>
        <end position="386"/>
    </location>
</feature>
<accession>A0A915PWK8</accession>
<keyword evidence="5 8" id="KW-1133">Transmembrane helix</keyword>
<dbReference type="PROSITE" id="PS50866">
    <property type="entry name" value="GOLD"/>
    <property type="match status" value="2"/>
</dbReference>
<sequence>MIPAQPQNTEEIAGRRVNRWHLLRLHCGCAVGDMGLGVRNRRIVCFKMGLVFINSSSLLDVPVLNGTFLLLEPNYQIESDQTEIDHKRNRLEFQVVDGGDLNINFMVLFGAEILLQETKKTDGGHKFPLTNSGDYQLCFDNSFSYQTRKVLFFELYLLDESGSFDETNMFEGFGPMKQEYSGLGFEVQKFQRASNNIKNLLNRIEYHQSLLRAYEARDRAVMNANLERVTLWSVINSVVLIIVGLLQWLTEVLARTSEKLEGYAMIMVVYHLICLLLPAYLVVADEYAYTVIVRAGKTDCYGFTITDEKYRSFEVDYQVIEGGELDITFYVTSPKGLRLVNDFKHNDGLHKIDISMAGAGYGDYTVCFDNTFSIQSDKRVFFELFLLDAKGHFLGGFDQKINVAAEILRTLDARLDHFQNVTVNVKNNLNIIERLQRQYASTELADRAAIERSYEMINFWSVLHLFVMLFAVSVQVYMVRSLFEENSRIGRILRKGRLND</sequence>
<dbReference type="Proteomes" id="UP000887581">
    <property type="component" value="Unplaced"/>
</dbReference>
<keyword evidence="6 8" id="KW-0472">Membrane</keyword>
<evidence type="ECO:0000313" key="11">
    <source>
        <dbReference type="WBParaSite" id="sdigi.contig31.g2301.t1"/>
    </source>
</evidence>
<protein>
    <submittedName>
        <fullName evidence="11">GOLD domain-containing protein</fullName>
    </submittedName>
</protein>
<evidence type="ECO:0000256" key="1">
    <source>
        <dbReference type="ARBA" id="ARBA00004479"/>
    </source>
</evidence>
<feature type="transmembrane region" description="Helical" evidence="8">
    <location>
        <begin position="229"/>
        <end position="250"/>
    </location>
</feature>
<dbReference type="InterPro" id="IPR015720">
    <property type="entry name" value="Emp24-like"/>
</dbReference>
<evidence type="ECO:0000256" key="6">
    <source>
        <dbReference type="ARBA" id="ARBA00023136"/>
    </source>
</evidence>
<dbReference type="InterPro" id="IPR036598">
    <property type="entry name" value="GOLD_dom_sf"/>
</dbReference>
<dbReference type="InterPro" id="IPR009038">
    <property type="entry name" value="GOLD_dom"/>
</dbReference>
<feature type="transmembrane region" description="Helical" evidence="8">
    <location>
        <begin position="457"/>
        <end position="478"/>
    </location>
</feature>
<evidence type="ECO:0000256" key="7">
    <source>
        <dbReference type="ARBA" id="ARBA00037847"/>
    </source>
</evidence>
<dbReference type="Pfam" id="PF01105">
    <property type="entry name" value="EMP24_GP25L"/>
    <property type="match status" value="2"/>
</dbReference>
<proteinExistence type="inferred from homology"/>
<dbReference type="WBParaSite" id="sdigi.contig31.g2301.t1">
    <property type="protein sequence ID" value="sdigi.contig31.g2301.t1"/>
    <property type="gene ID" value="sdigi.contig31.g2301"/>
</dbReference>
<keyword evidence="4" id="KW-0732">Signal</keyword>
<evidence type="ECO:0000256" key="2">
    <source>
        <dbReference type="ARBA" id="ARBA00007104"/>
    </source>
</evidence>